<gene>
    <name evidence="1" type="primary">RvY_01824</name>
    <name evidence="1" type="synonym">RvY_01824.2</name>
    <name evidence="1" type="ORF">RvY_01824-2</name>
</gene>
<evidence type="ECO:0000313" key="2">
    <source>
        <dbReference type="Proteomes" id="UP000186922"/>
    </source>
</evidence>
<accession>A0A1D1UNN7</accession>
<keyword evidence="2" id="KW-1185">Reference proteome</keyword>
<dbReference type="Proteomes" id="UP000186922">
    <property type="component" value="Unassembled WGS sequence"/>
</dbReference>
<dbReference type="AlphaFoldDB" id="A0A1D1UNN7"/>
<evidence type="ECO:0000313" key="1">
    <source>
        <dbReference type="EMBL" id="GAU89252.1"/>
    </source>
</evidence>
<organism evidence="1 2">
    <name type="scientific">Ramazzottius varieornatus</name>
    <name type="common">Water bear</name>
    <name type="synonym">Tardigrade</name>
    <dbReference type="NCBI Taxonomy" id="947166"/>
    <lineage>
        <taxon>Eukaryota</taxon>
        <taxon>Metazoa</taxon>
        <taxon>Ecdysozoa</taxon>
        <taxon>Tardigrada</taxon>
        <taxon>Eutardigrada</taxon>
        <taxon>Parachela</taxon>
        <taxon>Hypsibioidea</taxon>
        <taxon>Ramazzottiidae</taxon>
        <taxon>Ramazzottius</taxon>
    </lineage>
</organism>
<comment type="caution">
    <text evidence="1">The sequence shown here is derived from an EMBL/GenBank/DDBJ whole genome shotgun (WGS) entry which is preliminary data.</text>
</comment>
<proteinExistence type="predicted"/>
<sequence>MPYCHISTTGWSFVEITSWSRDWTLYADSSTLHHTRPTPSFRFRDATTGAPTTDAQRVFSDPTLLHRLSRHRRQTLSVPLRQDNAIYRLQVPSGRRLLQRRQKRANRPEEHYR</sequence>
<reference evidence="1 2" key="1">
    <citation type="journal article" date="2016" name="Nat. Commun.">
        <title>Extremotolerant tardigrade genome and improved radiotolerance of human cultured cells by tardigrade-unique protein.</title>
        <authorList>
            <person name="Hashimoto T."/>
            <person name="Horikawa D.D."/>
            <person name="Saito Y."/>
            <person name="Kuwahara H."/>
            <person name="Kozuka-Hata H."/>
            <person name="Shin-I T."/>
            <person name="Minakuchi Y."/>
            <person name="Ohishi K."/>
            <person name="Motoyama A."/>
            <person name="Aizu T."/>
            <person name="Enomoto A."/>
            <person name="Kondo K."/>
            <person name="Tanaka S."/>
            <person name="Hara Y."/>
            <person name="Koshikawa S."/>
            <person name="Sagara H."/>
            <person name="Miura T."/>
            <person name="Yokobori S."/>
            <person name="Miyagawa K."/>
            <person name="Suzuki Y."/>
            <person name="Kubo T."/>
            <person name="Oyama M."/>
            <person name="Kohara Y."/>
            <person name="Fujiyama A."/>
            <person name="Arakawa K."/>
            <person name="Katayama T."/>
            <person name="Toyoda A."/>
            <person name="Kunieda T."/>
        </authorList>
    </citation>
    <scope>NUCLEOTIDE SEQUENCE [LARGE SCALE GENOMIC DNA]</scope>
    <source>
        <strain evidence="1 2">YOKOZUNA-1</strain>
    </source>
</reference>
<name>A0A1D1UNN7_RAMVA</name>
<dbReference type="EMBL" id="BDGG01000001">
    <property type="protein sequence ID" value="GAU89252.1"/>
    <property type="molecule type" value="Genomic_DNA"/>
</dbReference>
<protein>
    <submittedName>
        <fullName evidence="1">Uncharacterized protein</fullName>
    </submittedName>
</protein>